<proteinExistence type="predicted"/>
<name>A0A6A4GCI9_9AGAR</name>
<dbReference type="Proteomes" id="UP000799118">
    <property type="component" value="Unassembled WGS sequence"/>
</dbReference>
<evidence type="ECO:0000313" key="3">
    <source>
        <dbReference type="EMBL" id="KAE9383143.1"/>
    </source>
</evidence>
<feature type="region of interest" description="Disordered" evidence="1">
    <location>
        <begin position="111"/>
        <end position="145"/>
    </location>
</feature>
<evidence type="ECO:0000313" key="4">
    <source>
        <dbReference type="Proteomes" id="UP000799118"/>
    </source>
</evidence>
<evidence type="ECO:0000256" key="1">
    <source>
        <dbReference type="SAM" id="MobiDB-lite"/>
    </source>
</evidence>
<feature type="signal peptide" evidence="2">
    <location>
        <begin position="1"/>
        <end position="17"/>
    </location>
</feature>
<organism evidence="3 4">
    <name type="scientific">Gymnopus androsaceus JB14</name>
    <dbReference type="NCBI Taxonomy" id="1447944"/>
    <lineage>
        <taxon>Eukaryota</taxon>
        <taxon>Fungi</taxon>
        <taxon>Dikarya</taxon>
        <taxon>Basidiomycota</taxon>
        <taxon>Agaricomycotina</taxon>
        <taxon>Agaricomycetes</taxon>
        <taxon>Agaricomycetidae</taxon>
        <taxon>Agaricales</taxon>
        <taxon>Marasmiineae</taxon>
        <taxon>Omphalotaceae</taxon>
        <taxon>Gymnopus</taxon>
    </lineage>
</organism>
<evidence type="ECO:0000256" key="2">
    <source>
        <dbReference type="SAM" id="SignalP"/>
    </source>
</evidence>
<dbReference type="AlphaFoldDB" id="A0A6A4GCI9"/>
<keyword evidence="2" id="KW-0732">Signal</keyword>
<dbReference type="EMBL" id="ML770677">
    <property type="protein sequence ID" value="KAE9383143.1"/>
    <property type="molecule type" value="Genomic_DNA"/>
</dbReference>
<gene>
    <name evidence="3" type="ORF">BT96DRAFT_982677</name>
</gene>
<feature type="compositionally biased region" description="Basic and acidic residues" evidence="1">
    <location>
        <begin position="130"/>
        <end position="139"/>
    </location>
</feature>
<accession>A0A6A4GCI9</accession>
<keyword evidence="4" id="KW-1185">Reference proteome</keyword>
<reference evidence="3" key="1">
    <citation type="journal article" date="2019" name="Environ. Microbiol.">
        <title>Fungal ecological strategies reflected in gene transcription - a case study of two litter decomposers.</title>
        <authorList>
            <person name="Barbi F."/>
            <person name="Kohler A."/>
            <person name="Barry K."/>
            <person name="Baskaran P."/>
            <person name="Daum C."/>
            <person name="Fauchery L."/>
            <person name="Ihrmark K."/>
            <person name="Kuo A."/>
            <person name="LaButti K."/>
            <person name="Lipzen A."/>
            <person name="Morin E."/>
            <person name="Grigoriev I.V."/>
            <person name="Henrissat B."/>
            <person name="Lindahl B."/>
            <person name="Martin F."/>
        </authorList>
    </citation>
    <scope>NUCLEOTIDE SEQUENCE</scope>
    <source>
        <strain evidence="3">JB14</strain>
    </source>
</reference>
<feature type="compositionally biased region" description="Polar residues" evidence="1">
    <location>
        <begin position="114"/>
        <end position="127"/>
    </location>
</feature>
<protein>
    <submittedName>
        <fullName evidence="3">Uncharacterized protein</fullName>
    </submittedName>
</protein>
<sequence>MWLKLQLVHPLFSKALATTTERTTGYTTGLCPDINMGWVGWETQKTNVKLAAMRVRIKTTECLDAESLAVLSLSSDKCTLLAYRGISWVHSVQCRGENCGLAGAWPTFPPVDSKCSQSQPEQSSNPRAQGGEKTEREHGTNTQTE</sequence>
<feature type="chain" id="PRO_5025339457" evidence="2">
    <location>
        <begin position="18"/>
        <end position="145"/>
    </location>
</feature>